<keyword evidence="1" id="KW-0812">Transmembrane</keyword>
<keyword evidence="1" id="KW-1133">Transmembrane helix</keyword>
<gene>
    <name evidence="2" type="ORF">OCS65_08025</name>
</gene>
<dbReference type="GeneID" id="83620356"/>
<keyword evidence="1" id="KW-0472">Membrane</keyword>
<feature type="transmembrane region" description="Helical" evidence="1">
    <location>
        <begin position="528"/>
        <end position="549"/>
    </location>
</feature>
<dbReference type="EMBL" id="CP106982">
    <property type="protein sequence ID" value="UYF95693.1"/>
    <property type="molecule type" value="Genomic_DNA"/>
</dbReference>
<evidence type="ECO:0000313" key="2">
    <source>
        <dbReference type="EMBL" id="UYF95693.1"/>
    </source>
</evidence>
<proteinExistence type="predicted"/>
<dbReference type="RefSeq" id="WP_157127569.1">
    <property type="nucleotide sequence ID" value="NZ_CP088969.1"/>
</dbReference>
<evidence type="ECO:0000313" key="3">
    <source>
        <dbReference type="Proteomes" id="UP001163947"/>
    </source>
</evidence>
<dbReference type="AlphaFoldDB" id="A0AA46NX17"/>
<evidence type="ECO:0000256" key="1">
    <source>
        <dbReference type="SAM" id="Phobius"/>
    </source>
</evidence>
<sequence length="663" mass="70652">MHNTSTIVDRFRAVPLDAPGWLKLTHPAIALYPDEEKPATISVVIDAPRWPAAQRFTLPIRVHSDEDPDAAIDVALALTVPPIGDPAQLHVEPERVRLRDGTSAKVELKVDNRSSNYPQRFELSGSDAEDLLEFEFSADVIEVPPGETVPIGLAVLVPPPEAGSARSYRATIRGANDQAEIETHLTIEQEVSALQLRLEPSTLKAADAPYGQGWLIIDNRKGGVDRHVRLSGRDPEGSVRVLFYVAKIDVRAGSESRVGIRAQLVAPRKEAETSKPFTVVATDGTSEATVDGTLIHTTSPNPIATAEIRLEPEQITVKDRTHGRCRVAVDNTRGSQPLKVRLNGSDPERAVGFEFEAWALEVPPGGVSRVAMTVSAPPPPGGETVSREIRVVASNEDGSVKTQGAFVQTASPAPITLARIRLEPEQFTVHNSSRGQLRVVVDNRSRALPLRARLVGRDPENAVQFSFDPPTLNIPPGQAGWAKVTVRAPRPRMGHAKVRNLEVGAEDGGIVVDAGAVLTQTSDDLLPLIRIAATLLGGLIALIGAFLPWTGDAQQVPLLTVRRFPGIGDIMSVATGDDYTYVTQPIARAVVIVLIALMLIGILRPKGGMTIIAGLAAIAVTIGFAVYADAQFSAAPGGTGLPLVVVGCLLGCVGGLCIRSSES</sequence>
<dbReference type="Proteomes" id="UP001163947">
    <property type="component" value="Chromosome"/>
</dbReference>
<organism evidence="2 3">
    <name type="scientific">Rhodococcus aetherivorans</name>
    <dbReference type="NCBI Taxonomy" id="191292"/>
    <lineage>
        <taxon>Bacteria</taxon>
        <taxon>Bacillati</taxon>
        <taxon>Actinomycetota</taxon>
        <taxon>Actinomycetes</taxon>
        <taxon>Mycobacteriales</taxon>
        <taxon>Nocardiaceae</taxon>
        <taxon>Rhodococcus</taxon>
    </lineage>
</organism>
<accession>A0AA46NX17</accession>
<protein>
    <submittedName>
        <fullName evidence="2">Uncharacterized protein</fullName>
    </submittedName>
</protein>
<feature type="transmembrane region" description="Helical" evidence="1">
    <location>
        <begin position="640"/>
        <end position="658"/>
    </location>
</feature>
<feature type="transmembrane region" description="Helical" evidence="1">
    <location>
        <begin position="610"/>
        <end position="628"/>
    </location>
</feature>
<feature type="transmembrane region" description="Helical" evidence="1">
    <location>
        <begin position="586"/>
        <end position="603"/>
    </location>
</feature>
<reference evidence="2" key="1">
    <citation type="submission" date="2022-09" db="EMBL/GenBank/DDBJ databases">
        <title>The genome sequence of Rhodococcus aetherivorans N1.</title>
        <authorList>
            <person name="Jiang W."/>
        </authorList>
    </citation>
    <scope>NUCLEOTIDE SEQUENCE</scope>
    <source>
        <strain evidence="2">N1</strain>
    </source>
</reference>
<name>A0AA46NX17_9NOCA</name>